<dbReference type="Pfam" id="PF03466">
    <property type="entry name" value="LysR_substrate"/>
    <property type="match status" value="1"/>
</dbReference>
<dbReference type="GO" id="GO:0043565">
    <property type="term" value="F:sequence-specific DNA binding"/>
    <property type="evidence" value="ECO:0007669"/>
    <property type="project" value="TreeGrafter"/>
</dbReference>
<sequence>MPGRRLPPLSALRAFEAAARLRSFKRAAQELSVTPTAISHQVRALEEHIGLRLFERQTRRVALTAAAERLFPVLRDGFDAFAEAVEALCAPPQRRALTLSATLSFTAKWLVPRMASFRQACPDLDLRLHASDDPVDLHAGLADAAIRYGRGPFPGLEAEPLIENRFAPVCSPRLSLRQPRDLHEHMLLHSEWRHPTADTPTWRLWRERASLAELAGLDVDAGLRFTDESHAIQAAIAGHGVALLSLALVADDLASGALVQPFGPALDGYPHWFVRAPGVEPAGLAALRDWLRAQAAAGSADAI</sequence>
<feature type="domain" description="HTH lysR-type" evidence="5">
    <location>
        <begin position="7"/>
        <end position="64"/>
    </location>
</feature>
<protein>
    <submittedName>
        <fullName evidence="6">LysR family transcriptional regulator</fullName>
    </submittedName>
</protein>
<dbReference type="PANTHER" id="PTHR30537:SF74">
    <property type="entry name" value="HTH-TYPE TRANSCRIPTIONAL REGULATOR TRPI"/>
    <property type="match status" value="1"/>
</dbReference>
<dbReference type="InterPro" id="IPR000847">
    <property type="entry name" value="LysR_HTH_N"/>
</dbReference>
<dbReference type="InterPro" id="IPR005119">
    <property type="entry name" value="LysR_subst-bd"/>
</dbReference>
<evidence type="ECO:0000259" key="5">
    <source>
        <dbReference type="PROSITE" id="PS50931"/>
    </source>
</evidence>
<dbReference type="NCBIfam" id="NF008352">
    <property type="entry name" value="PRK11139.1"/>
    <property type="match status" value="1"/>
</dbReference>
<dbReference type="GeneID" id="83066323"/>
<dbReference type="PANTHER" id="PTHR30537">
    <property type="entry name" value="HTH-TYPE TRANSCRIPTIONAL REGULATOR"/>
    <property type="match status" value="1"/>
</dbReference>
<keyword evidence="4" id="KW-0804">Transcription</keyword>
<evidence type="ECO:0000313" key="7">
    <source>
        <dbReference type="Proteomes" id="UP000218824"/>
    </source>
</evidence>
<dbReference type="KEGG" id="lem:LEN_4544"/>
<dbReference type="SUPFAM" id="SSF46785">
    <property type="entry name" value="Winged helix' DNA-binding domain"/>
    <property type="match status" value="1"/>
</dbReference>
<dbReference type="Gene3D" id="3.40.190.10">
    <property type="entry name" value="Periplasmic binding protein-like II"/>
    <property type="match status" value="2"/>
</dbReference>
<dbReference type="SUPFAM" id="SSF53850">
    <property type="entry name" value="Periplasmic binding protein-like II"/>
    <property type="match status" value="1"/>
</dbReference>
<keyword evidence="3" id="KW-0238">DNA-binding</keyword>
<name>A0AAU9BAV4_LYSEN</name>
<organism evidence="6 7">
    <name type="scientific">Lysobacter enzymogenes</name>
    <dbReference type="NCBI Taxonomy" id="69"/>
    <lineage>
        <taxon>Bacteria</taxon>
        <taxon>Pseudomonadati</taxon>
        <taxon>Pseudomonadota</taxon>
        <taxon>Gammaproteobacteria</taxon>
        <taxon>Lysobacterales</taxon>
        <taxon>Lysobacteraceae</taxon>
        <taxon>Lysobacter</taxon>
    </lineage>
</organism>
<reference evidence="6 7" key="1">
    <citation type="journal article" date="2017" name="DNA Res.">
        <title>Complete genome sequence and expression profile of the commercial lytic enzyme producer Lysobacter enzymogenes M497-1.</title>
        <authorList>
            <person name="Takami H."/>
            <person name="Toyoda A."/>
            <person name="Uchiyama I."/>
            <person name="Itoh T."/>
            <person name="Takaki Y."/>
            <person name="Arai W."/>
            <person name="Nishi S."/>
            <person name="Kawai M."/>
            <person name="Shinya K."/>
            <person name="Ikeda H."/>
        </authorList>
    </citation>
    <scope>NUCLEOTIDE SEQUENCE [LARGE SCALE GENOMIC DNA]</scope>
    <source>
        <strain evidence="6 7">M497-1</strain>
    </source>
</reference>
<dbReference type="CDD" id="cd08432">
    <property type="entry name" value="PBP2_GcdR_TrpI_HvrB_AmpR_like"/>
    <property type="match status" value="1"/>
</dbReference>
<proteinExistence type="inferred from homology"/>
<dbReference type="EMBL" id="AP014940">
    <property type="protein sequence ID" value="BAW00032.1"/>
    <property type="molecule type" value="Genomic_DNA"/>
</dbReference>
<dbReference type="PRINTS" id="PR00039">
    <property type="entry name" value="HTHLYSR"/>
</dbReference>
<evidence type="ECO:0000313" key="6">
    <source>
        <dbReference type="EMBL" id="BAW00032.1"/>
    </source>
</evidence>
<evidence type="ECO:0000256" key="4">
    <source>
        <dbReference type="ARBA" id="ARBA00023163"/>
    </source>
</evidence>
<dbReference type="AlphaFoldDB" id="A0AAU9BAV4"/>
<comment type="similarity">
    <text evidence="1">Belongs to the LysR transcriptional regulatory family.</text>
</comment>
<gene>
    <name evidence="6" type="ORF">LEN_4544</name>
</gene>
<evidence type="ECO:0000256" key="2">
    <source>
        <dbReference type="ARBA" id="ARBA00023015"/>
    </source>
</evidence>
<keyword evidence="2" id="KW-0805">Transcription regulation</keyword>
<dbReference type="FunFam" id="1.10.10.10:FF:000038">
    <property type="entry name" value="Glycine cleavage system transcriptional activator"/>
    <property type="match status" value="1"/>
</dbReference>
<dbReference type="RefSeq" id="WP_096381778.1">
    <property type="nucleotide sequence ID" value="NZ_AP014940.1"/>
</dbReference>
<dbReference type="Proteomes" id="UP000218824">
    <property type="component" value="Chromosome"/>
</dbReference>
<dbReference type="GO" id="GO:0003700">
    <property type="term" value="F:DNA-binding transcription factor activity"/>
    <property type="evidence" value="ECO:0007669"/>
    <property type="project" value="InterPro"/>
</dbReference>
<evidence type="ECO:0000256" key="3">
    <source>
        <dbReference type="ARBA" id="ARBA00023125"/>
    </source>
</evidence>
<dbReference type="InterPro" id="IPR058163">
    <property type="entry name" value="LysR-type_TF_proteobact-type"/>
</dbReference>
<dbReference type="Gene3D" id="1.10.10.10">
    <property type="entry name" value="Winged helix-like DNA-binding domain superfamily/Winged helix DNA-binding domain"/>
    <property type="match status" value="1"/>
</dbReference>
<dbReference type="InterPro" id="IPR036388">
    <property type="entry name" value="WH-like_DNA-bd_sf"/>
</dbReference>
<evidence type="ECO:0000256" key="1">
    <source>
        <dbReference type="ARBA" id="ARBA00009437"/>
    </source>
</evidence>
<dbReference type="Pfam" id="PF00126">
    <property type="entry name" value="HTH_1"/>
    <property type="match status" value="1"/>
</dbReference>
<dbReference type="GO" id="GO:0006351">
    <property type="term" value="P:DNA-templated transcription"/>
    <property type="evidence" value="ECO:0007669"/>
    <property type="project" value="TreeGrafter"/>
</dbReference>
<accession>A0AAU9BAV4</accession>
<dbReference type="InterPro" id="IPR036390">
    <property type="entry name" value="WH_DNA-bd_sf"/>
</dbReference>
<dbReference type="PROSITE" id="PS50931">
    <property type="entry name" value="HTH_LYSR"/>
    <property type="match status" value="1"/>
</dbReference>